<keyword evidence="2" id="KW-1185">Reference proteome</keyword>
<organism evidence="1 2">
    <name type="scientific">Glonium stellatum</name>
    <dbReference type="NCBI Taxonomy" id="574774"/>
    <lineage>
        <taxon>Eukaryota</taxon>
        <taxon>Fungi</taxon>
        <taxon>Dikarya</taxon>
        <taxon>Ascomycota</taxon>
        <taxon>Pezizomycotina</taxon>
        <taxon>Dothideomycetes</taxon>
        <taxon>Pleosporomycetidae</taxon>
        <taxon>Gloniales</taxon>
        <taxon>Gloniaceae</taxon>
        <taxon>Glonium</taxon>
    </lineage>
</organism>
<evidence type="ECO:0008006" key="3">
    <source>
        <dbReference type="Google" id="ProtNLM"/>
    </source>
</evidence>
<gene>
    <name evidence="1" type="ORF">AOQ84DRAFT_363085</name>
</gene>
<dbReference type="AlphaFoldDB" id="A0A8E2F335"/>
<name>A0A8E2F335_9PEZI</name>
<reference evidence="1 2" key="1">
    <citation type="journal article" date="2016" name="Nat. Commun.">
        <title>Ectomycorrhizal ecology is imprinted in the genome of the dominant symbiotic fungus Cenococcum geophilum.</title>
        <authorList>
            <consortium name="DOE Joint Genome Institute"/>
            <person name="Peter M."/>
            <person name="Kohler A."/>
            <person name="Ohm R.A."/>
            <person name="Kuo A."/>
            <person name="Krutzmann J."/>
            <person name="Morin E."/>
            <person name="Arend M."/>
            <person name="Barry K.W."/>
            <person name="Binder M."/>
            <person name="Choi C."/>
            <person name="Clum A."/>
            <person name="Copeland A."/>
            <person name="Grisel N."/>
            <person name="Haridas S."/>
            <person name="Kipfer T."/>
            <person name="LaButti K."/>
            <person name="Lindquist E."/>
            <person name="Lipzen A."/>
            <person name="Maire R."/>
            <person name="Meier B."/>
            <person name="Mihaltcheva S."/>
            <person name="Molinier V."/>
            <person name="Murat C."/>
            <person name="Poggeler S."/>
            <person name="Quandt C.A."/>
            <person name="Sperisen C."/>
            <person name="Tritt A."/>
            <person name="Tisserant E."/>
            <person name="Crous P.W."/>
            <person name="Henrissat B."/>
            <person name="Nehls U."/>
            <person name="Egli S."/>
            <person name="Spatafora J.W."/>
            <person name="Grigoriev I.V."/>
            <person name="Martin F.M."/>
        </authorList>
    </citation>
    <scope>NUCLEOTIDE SEQUENCE [LARGE SCALE GENOMIC DNA]</scope>
    <source>
        <strain evidence="1 2">CBS 207.34</strain>
    </source>
</reference>
<dbReference type="Proteomes" id="UP000250140">
    <property type="component" value="Unassembled WGS sequence"/>
</dbReference>
<evidence type="ECO:0000313" key="2">
    <source>
        <dbReference type="Proteomes" id="UP000250140"/>
    </source>
</evidence>
<sequence length="156" mass="18339">TNRENHPRWLHVKGSEYYDEIYAGARKKRDKYDGWKLLGGAPTSAFSTTQHDLHRVRRGALNPFFFKWSVGRLEPQIKQKDDRLCGCFVQWPKSREVVKLDVAFMALIMDVIMEARFQARLEENYPYYFPRFDATTNNPVAFVPTESDISQYPDKI</sequence>
<dbReference type="GO" id="GO:0005506">
    <property type="term" value="F:iron ion binding"/>
    <property type="evidence" value="ECO:0007669"/>
    <property type="project" value="InterPro"/>
</dbReference>
<feature type="non-terminal residue" evidence="1">
    <location>
        <position position="156"/>
    </location>
</feature>
<dbReference type="OrthoDB" id="3945418at2759"/>
<dbReference type="InterPro" id="IPR036396">
    <property type="entry name" value="Cyt_P450_sf"/>
</dbReference>
<accession>A0A8E2F335</accession>
<dbReference type="GO" id="GO:0016705">
    <property type="term" value="F:oxidoreductase activity, acting on paired donors, with incorporation or reduction of molecular oxygen"/>
    <property type="evidence" value="ECO:0007669"/>
    <property type="project" value="InterPro"/>
</dbReference>
<dbReference type="GO" id="GO:0004497">
    <property type="term" value="F:monooxygenase activity"/>
    <property type="evidence" value="ECO:0007669"/>
    <property type="project" value="InterPro"/>
</dbReference>
<evidence type="ECO:0000313" key="1">
    <source>
        <dbReference type="EMBL" id="OCL09676.1"/>
    </source>
</evidence>
<dbReference type="GO" id="GO:0020037">
    <property type="term" value="F:heme binding"/>
    <property type="evidence" value="ECO:0007669"/>
    <property type="project" value="InterPro"/>
</dbReference>
<dbReference type="SUPFAM" id="SSF48264">
    <property type="entry name" value="Cytochrome P450"/>
    <property type="match status" value="1"/>
</dbReference>
<dbReference type="Gene3D" id="1.10.630.10">
    <property type="entry name" value="Cytochrome P450"/>
    <property type="match status" value="1"/>
</dbReference>
<protein>
    <recommendedName>
        <fullName evidence="3">Cytochrome P450</fullName>
    </recommendedName>
</protein>
<dbReference type="EMBL" id="KV749382">
    <property type="protein sequence ID" value="OCL09676.1"/>
    <property type="molecule type" value="Genomic_DNA"/>
</dbReference>
<proteinExistence type="predicted"/>